<evidence type="ECO:0000256" key="1">
    <source>
        <dbReference type="SAM" id="MobiDB-lite"/>
    </source>
</evidence>
<dbReference type="InterPro" id="IPR008780">
    <property type="entry name" value="Plasmodium_Vir"/>
</dbReference>
<name>A0A0J9TID7_PLAVI</name>
<protein>
    <submittedName>
        <fullName evidence="2">Uncharacterized protein</fullName>
    </submittedName>
</protein>
<dbReference type="EMBL" id="KQ235004">
    <property type="protein sequence ID" value="KMZ95039.1"/>
    <property type="molecule type" value="Genomic_DNA"/>
</dbReference>
<feature type="compositionally biased region" description="Polar residues" evidence="1">
    <location>
        <begin position="225"/>
        <end position="236"/>
    </location>
</feature>
<organism evidence="2 3">
    <name type="scientific">Plasmodium vivax Mauritania I</name>
    <dbReference type="NCBI Taxonomy" id="1035515"/>
    <lineage>
        <taxon>Eukaryota</taxon>
        <taxon>Sar</taxon>
        <taxon>Alveolata</taxon>
        <taxon>Apicomplexa</taxon>
        <taxon>Aconoidasida</taxon>
        <taxon>Haemosporida</taxon>
        <taxon>Plasmodiidae</taxon>
        <taxon>Plasmodium</taxon>
        <taxon>Plasmodium (Plasmodium)</taxon>
    </lineage>
</organism>
<evidence type="ECO:0000313" key="3">
    <source>
        <dbReference type="Proteomes" id="UP000053776"/>
    </source>
</evidence>
<sequence length="262" mass="31078">MGLPSENFYETLNYKINGLDKYESDCDLICSKKKFFKRKRLCKILLRYLETPRIWSQTDDTAYDDCILLNYWMYRELSQKYTKNNFNNLVSEFGELNLVWNDLIGDISKKSYNHTCKPDFDILNQDDWEKRKELYDYCVNYETLSGTANNYNKQTCKNIYKYIKGKADLYKHFNERCASGNEKLCPKFYSKCIDYHPDNVLHQLKCHKDMKKEEDPVPASVGALSENTLPDVSPSRTLPPEGSQLKEQYFDIEYILFLLKNY</sequence>
<proteinExistence type="predicted"/>
<evidence type="ECO:0000313" key="2">
    <source>
        <dbReference type="EMBL" id="KMZ95039.1"/>
    </source>
</evidence>
<gene>
    <name evidence="2" type="ORF">PVMG_06021</name>
</gene>
<dbReference type="AlphaFoldDB" id="A0A0J9TID7"/>
<dbReference type="Proteomes" id="UP000053776">
    <property type="component" value="Unassembled WGS sequence"/>
</dbReference>
<feature type="region of interest" description="Disordered" evidence="1">
    <location>
        <begin position="221"/>
        <end position="240"/>
    </location>
</feature>
<dbReference type="Pfam" id="PF05795">
    <property type="entry name" value="Plasmodium_Vir"/>
    <property type="match status" value="1"/>
</dbReference>
<reference evidence="2 3" key="1">
    <citation type="submission" date="2011-08" db="EMBL/GenBank/DDBJ databases">
        <title>The Genome Sequence of Plasmodium vivax Mauritania I.</title>
        <authorList>
            <consortium name="The Broad Institute Genome Sequencing Platform"/>
            <consortium name="The Broad Institute Genome Sequencing Center for Infectious Disease"/>
            <person name="Neafsey D."/>
            <person name="Carlton J."/>
            <person name="Barnwell J."/>
            <person name="Collins W."/>
            <person name="Escalante A."/>
            <person name="Mullikin J."/>
            <person name="Saul A."/>
            <person name="Guigo R."/>
            <person name="Camara F."/>
            <person name="Young S.K."/>
            <person name="Zeng Q."/>
            <person name="Gargeya S."/>
            <person name="Fitzgerald M."/>
            <person name="Haas B."/>
            <person name="Abouelleil A."/>
            <person name="Alvarado L."/>
            <person name="Arachchi H.M."/>
            <person name="Berlin A."/>
            <person name="Brown A."/>
            <person name="Chapman S.B."/>
            <person name="Chen Z."/>
            <person name="Dunbar C."/>
            <person name="Freedman E."/>
            <person name="Gearin G."/>
            <person name="Gellesch M."/>
            <person name="Goldberg J."/>
            <person name="Griggs A."/>
            <person name="Gujja S."/>
            <person name="Heiman D."/>
            <person name="Howarth C."/>
            <person name="Larson L."/>
            <person name="Lui A."/>
            <person name="MacDonald P.J.P."/>
            <person name="Montmayeur A."/>
            <person name="Murphy C."/>
            <person name="Neiman D."/>
            <person name="Pearson M."/>
            <person name="Priest M."/>
            <person name="Roberts A."/>
            <person name="Saif S."/>
            <person name="Shea T."/>
            <person name="Shenoy N."/>
            <person name="Sisk P."/>
            <person name="Stolte C."/>
            <person name="Sykes S."/>
            <person name="Wortman J."/>
            <person name="Nusbaum C."/>
            <person name="Birren B."/>
        </authorList>
    </citation>
    <scope>NUCLEOTIDE SEQUENCE [LARGE SCALE GENOMIC DNA]</scope>
    <source>
        <strain evidence="2 3">Mauritania I</strain>
    </source>
</reference>
<accession>A0A0J9TID7</accession>